<sequence>MSDASKPRACSITGSDQGPSIEGAVVRWLGQSVKPPAYVETLLWTRWNRPSAWVRLGAHTPPESGQPVRARRRVVFRAPPSGRQVTRSREWCSRTRGCHSNVDVAR</sequence>
<dbReference type="EMBL" id="BMSX01000016">
    <property type="protein sequence ID" value="GGR37211.1"/>
    <property type="molecule type" value="Genomic_DNA"/>
</dbReference>
<dbReference type="AlphaFoldDB" id="A0A918KWI3"/>
<dbReference type="Proteomes" id="UP000658320">
    <property type="component" value="Unassembled WGS sequence"/>
</dbReference>
<proteinExistence type="predicted"/>
<organism evidence="2 3">
    <name type="scientific">Streptomyces aurantiogriseus</name>
    <dbReference type="NCBI Taxonomy" id="66870"/>
    <lineage>
        <taxon>Bacteria</taxon>
        <taxon>Bacillati</taxon>
        <taxon>Actinomycetota</taxon>
        <taxon>Actinomycetes</taxon>
        <taxon>Kitasatosporales</taxon>
        <taxon>Streptomycetaceae</taxon>
        <taxon>Streptomyces</taxon>
    </lineage>
</organism>
<gene>
    <name evidence="2" type="ORF">GCM10010251_62210</name>
</gene>
<evidence type="ECO:0000313" key="2">
    <source>
        <dbReference type="EMBL" id="GGR37211.1"/>
    </source>
</evidence>
<keyword evidence="3" id="KW-1185">Reference proteome</keyword>
<reference evidence="2" key="1">
    <citation type="journal article" date="2014" name="Int. J. Syst. Evol. Microbiol.">
        <title>Complete genome sequence of Corynebacterium casei LMG S-19264T (=DSM 44701T), isolated from a smear-ripened cheese.</title>
        <authorList>
            <consortium name="US DOE Joint Genome Institute (JGI-PGF)"/>
            <person name="Walter F."/>
            <person name="Albersmeier A."/>
            <person name="Kalinowski J."/>
            <person name="Ruckert C."/>
        </authorList>
    </citation>
    <scope>NUCLEOTIDE SEQUENCE</scope>
    <source>
        <strain evidence="2">JCM 4346</strain>
    </source>
</reference>
<comment type="caution">
    <text evidence="2">The sequence shown here is derived from an EMBL/GenBank/DDBJ whole genome shotgun (WGS) entry which is preliminary data.</text>
</comment>
<feature type="region of interest" description="Disordered" evidence="1">
    <location>
        <begin position="1"/>
        <end position="20"/>
    </location>
</feature>
<name>A0A918KWI3_9ACTN</name>
<accession>A0A918KWI3</accession>
<evidence type="ECO:0000313" key="3">
    <source>
        <dbReference type="Proteomes" id="UP000658320"/>
    </source>
</evidence>
<reference evidence="2" key="2">
    <citation type="submission" date="2020-09" db="EMBL/GenBank/DDBJ databases">
        <authorList>
            <person name="Sun Q."/>
            <person name="Ohkuma M."/>
        </authorList>
    </citation>
    <scope>NUCLEOTIDE SEQUENCE</scope>
    <source>
        <strain evidence="2">JCM 4346</strain>
    </source>
</reference>
<protein>
    <submittedName>
        <fullName evidence="2">Uncharacterized protein</fullName>
    </submittedName>
</protein>
<evidence type="ECO:0000256" key="1">
    <source>
        <dbReference type="SAM" id="MobiDB-lite"/>
    </source>
</evidence>